<protein>
    <submittedName>
        <fullName evidence="1">Uncharacterized protein</fullName>
    </submittedName>
</protein>
<evidence type="ECO:0000313" key="1">
    <source>
        <dbReference type="EMBL" id="KAE9341900.1"/>
    </source>
</evidence>
<accession>A0A6G0RVE4</accession>
<evidence type="ECO:0000313" key="2">
    <source>
        <dbReference type="Proteomes" id="UP000486351"/>
    </source>
</evidence>
<name>A0A6G0RVE4_9STRA</name>
<dbReference type="EMBL" id="QXFY01000525">
    <property type="protein sequence ID" value="KAE9341900.1"/>
    <property type="molecule type" value="Genomic_DNA"/>
</dbReference>
<gene>
    <name evidence="1" type="ORF">PF008_g10418</name>
</gene>
<reference evidence="1 2" key="1">
    <citation type="submission" date="2018-09" db="EMBL/GenBank/DDBJ databases">
        <title>Genomic investigation of the strawberry pathogen Phytophthora fragariae indicates pathogenicity is determined by transcriptional variation in three key races.</title>
        <authorList>
            <person name="Adams T.M."/>
            <person name="Armitage A.D."/>
            <person name="Sobczyk M.K."/>
            <person name="Bates H.J."/>
            <person name="Dunwell J.M."/>
            <person name="Nellist C.F."/>
            <person name="Harrison R.J."/>
        </authorList>
    </citation>
    <scope>NUCLEOTIDE SEQUENCE [LARGE SCALE GENOMIC DNA]</scope>
    <source>
        <strain evidence="1 2">NOV-77</strain>
    </source>
</reference>
<dbReference type="Proteomes" id="UP000486351">
    <property type="component" value="Unassembled WGS sequence"/>
</dbReference>
<proteinExistence type="predicted"/>
<dbReference type="AlphaFoldDB" id="A0A6G0RVE4"/>
<organism evidence="1 2">
    <name type="scientific">Phytophthora fragariae</name>
    <dbReference type="NCBI Taxonomy" id="53985"/>
    <lineage>
        <taxon>Eukaryota</taxon>
        <taxon>Sar</taxon>
        <taxon>Stramenopiles</taxon>
        <taxon>Oomycota</taxon>
        <taxon>Peronosporomycetes</taxon>
        <taxon>Peronosporales</taxon>
        <taxon>Peronosporaceae</taxon>
        <taxon>Phytophthora</taxon>
    </lineage>
</organism>
<sequence length="39" mass="4811">MDEKDFVMRFASCTRDTSLIVQSFKYYCFDYRKSLDRFP</sequence>
<comment type="caution">
    <text evidence="1">The sequence shown here is derived from an EMBL/GenBank/DDBJ whole genome shotgun (WGS) entry which is preliminary data.</text>
</comment>